<evidence type="ECO:0000313" key="5">
    <source>
        <dbReference type="EMBL" id="SHM47112.1"/>
    </source>
</evidence>
<evidence type="ECO:0000313" key="6">
    <source>
        <dbReference type="Proteomes" id="UP000184184"/>
    </source>
</evidence>
<feature type="binding site" evidence="3">
    <location>
        <position position="164"/>
    </location>
    <ligand>
        <name>Mn(2+)</name>
        <dbReference type="ChEBI" id="CHEBI:29035"/>
        <label>2</label>
    </ligand>
</feature>
<dbReference type="NCBIfam" id="TIGR01891">
    <property type="entry name" value="amidohydrolases"/>
    <property type="match status" value="1"/>
</dbReference>
<dbReference type="GO" id="GO:0046872">
    <property type="term" value="F:metal ion binding"/>
    <property type="evidence" value="ECO:0007669"/>
    <property type="project" value="UniProtKB-KW"/>
</dbReference>
<evidence type="ECO:0000256" key="1">
    <source>
        <dbReference type="ARBA" id="ARBA00006153"/>
    </source>
</evidence>
<dbReference type="SUPFAM" id="SSF55031">
    <property type="entry name" value="Bacterial exopeptidase dimerisation domain"/>
    <property type="match status" value="1"/>
</dbReference>
<dbReference type="RefSeq" id="WP_073198868.1">
    <property type="nucleotide sequence ID" value="NZ_FRCZ01000001.1"/>
</dbReference>
<dbReference type="AlphaFoldDB" id="A0A1M7J2H4"/>
<dbReference type="InterPro" id="IPR002933">
    <property type="entry name" value="Peptidase_M20"/>
</dbReference>
<evidence type="ECO:0000259" key="4">
    <source>
        <dbReference type="Pfam" id="PF07687"/>
    </source>
</evidence>
<name>A0A1M7J2H4_9BACI</name>
<feature type="binding site" evidence="3">
    <location>
        <position position="105"/>
    </location>
    <ligand>
        <name>Mn(2+)</name>
        <dbReference type="ChEBI" id="CHEBI:29035"/>
        <label>2</label>
    </ligand>
</feature>
<protein>
    <submittedName>
        <fullName evidence="5">Amidohydrolase</fullName>
    </submittedName>
</protein>
<evidence type="ECO:0000256" key="2">
    <source>
        <dbReference type="ARBA" id="ARBA00022801"/>
    </source>
</evidence>
<dbReference type="STRING" id="1027249.SAMN05216179_0229"/>
<comment type="similarity">
    <text evidence="1">Belongs to the peptidase M20 family.</text>
</comment>
<gene>
    <name evidence="5" type="ORF">SAMN05216179_0229</name>
</gene>
<dbReference type="InterPro" id="IPR011650">
    <property type="entry name" value="Peptidase_M20_dimer"/>
</dbReference>
<dbReference type="EMBL" id="FRCZ01000001">
    <property type="protein sequence ID" value="SHM47112.1"/>
    <property type="molecule type" value="Genomic_DNA"/>
</dbReference>
<dbReference type="PANTHER" id="PTHR11014">
    <property type="entry name" value="PEPTIDASE M20 FAMILY MEMBER"/>
    <property type="match status" value="1"/>
</dbReference>
<reference evidence="5 6" key="1">
    <citation type="submission" date="2016-11" db="EMBL/GenBank/DDBJ databases">
        <authorList>
            <person name="Jaros S."/>
            <person name="Januszkiewicz K."/>
            <person name="Wedrychowicz H."/>
        </authorList>
    </citation>
    <scope>NUCLEOTIDE SEQUENCE [LARGE SCALE GENOMIC DNA]</scope>
    <source>
        <strain evidence="5 6">CGMCC 1.10681</strain>
    </source>
</reference>
<organism evidence="5 6">
    <name type="scientific">Gracilibacillus kekensis</name>
    <dbReference type="NCBI Taxonomy" id="1027249"/>
    <lineage>
        <taxon>Bacteria</taxon>
        <taxon>Bacillati</taxon>
        <taxon>Bacillota</taxon>
        <taxon>Bacilli</taxon>
        <taxon>Bacillales</taxon>
        <taxon>Bacillaceae</taxon>
        <taxon>Gracilibacillus</taxon>
    </lineage>
</organism>
<comment type="cofactor">
    <cofactor evidence="3">
        <name>Mn(2+)</name>
        <dbReference type="ChEBI" id="CHEBI:29035"/>
    </cofactor>
    <text evidence="3">The Mn(2+) ion enhances activity.</text>
</comment>
<dbReference type="Pfam" id="PF07687">
    <property type="entry name" value="M20_dimer"/>
    <property type="match status" value="1"/>
</dbReference>
<keyword evidence="2 5" id="KW-0378">Hydrolase</keyword>
<keyword evidence="6" id="KW-1185">Reference proteome</keyword>
<dbReference type="Gene3D" id="3.40.630.10">
    <property type="entry name" value="Zn peptidases"/>
    <property type="match status" value="1"/>
</dbReference>
<dbReference type="FunFam" id="3.30.70.360:FF:000014">
    <property type="entry name" value="N-acyl-L-amino acid amidohydrolase"/>
    <property type="match status" value="1"/>
</dbReference>
<dbReference type="PANTHER" id="PTHR11014:SF63">
    <property type="entry name" value="METALLOPEPTIDASE, PUTATIVE (AFU_ORTHOLOGUE AFUA_6G09600)-RELATED"/>
    <property type="match status" value="1"/>
</dbReference>
<proteinExistence type="inferred from homology"/>
<dbReference type="PIRSF" id="PIRSF005962">
    <property type="entry name" value="Pept_M20D_amidohydro"/>
    <property type="match status" value="1"/>
</dbReference>
<dbReference type="SUPFAM" id="SSF53187">
    <property type="entry name" value="Zn-dependent exopeptidases"/>
    <property type="match status" value="1"/>
</dbReference>
<dbReference type="Gene3D" id="3.30.70.360">
    <property type="match status" value="1"/>
</dbReference>
<dbReference type="GO" id="GO:0016787">
    <property type="term" value="F:hydrolase activity"/>
    <property type="evidence" value="ECO:0007669"/>
    <property type="project" value="UniProtKB-KW"/>
</dbReference>
<feature type="binding site" evidence="3">
    <location>
        <position position="103"/>
    </location>
    <ligand>
        <name>Mn(2+)</name>
        <dbReference type="ChEBI" id="CHEBI:29035"/>
        <label>2</label>
    </ligand>
</feature>
<dbReference type="InterPro" id="IPR036264">
    <property type="entry name" value="Bact_exopeptidase_dim_dom"/>
</dbReference>
<dbReference type="Pfam" id="PF01546">
    <property type="entry name" value="Peptidase_M20"/>
    <property type="match status" value="1"/>
</dbReference>
<feature type="binding site" evidence="3">
    <location>
        <position position="361"/>
    </location>
    <ligand>
        <name>Mn(2+)</name>
        <dbReference type="ChEBI" id="CHEBI:29035"/>
        <label>2</label>
    </ligand>
</feature>
<feature type="binding site" evidence="3">
    <location>
        <position position="139"/>
    </location>
    <ligand>
        <name>Mn(2+)</name>
        <dbReference type="ChEBI" id="CHEBI:29035"/>
        <label>2</label>
    </ligand>
</feature>
<sequence>MREILFQEIDQLYDEMVQMRRYLHQYPELSFYEFKTAAFIQDQYKLLNIPFQANVGDNGVVATLQGAKTGKTVALRADFDGLPIQDEKTAAYKSQNHGVMHACGHDGHTTTLLAVAKVLKKYQHELAGNVVFIHQHAEELAPGGAQPMIKEGVLDNVDVVYGTHLWTNTPYGVVQTAPGNFMAAADKFTINIQGKGGHGGMPHQTKDPIVVGSQIVTNLQQIISRRIDPLDTAVLSIGSFHAGNAYNVIPDSTTIEGTVRTFDQSLQQFIIDEMAKIIKGTCTAYDVDYQFDYAKGYQPVVNDPEHAEKVLVAAKSVEDVEKAEMVEPSMTGEDFAYYLQEKPGAFFFTGAQIKNGFVPHHHPLFDFDERAMKIAAKTLIAATLNVNQL</sequence>
<keyword evidence="3" id="KW-0464">Manganese</keyword>
<keyword evidence="3" id="KW-0479">Metal-binding</keyword>
<dbReference type="InterPro" id="IPR017439">
    <property type="entry name" value="Amidohydrolase"/>
</dbReference>
<evidence type="ECO:0000256" key="3">
    <source>
        <dbReference type="PIRSR" id="PIRSR005962-1"/>
    </source>
</evidence>
<accession>A0A1M7J2H4</accession>
<dbReference type="Proteomes" id="UP000184184">
    <property type="component" value="Unassembled WGS sequence"/>
</dbReference>
<dbReference type="CDD" id="cd08021">
    <property type="entry name" value="M20_Acy1_YhaA-like"/>
    <property type="match status" value="1"/>
</dbReference>
<feature type="domain" description="Peptidase M20 dimerisation" evidence="4">
    <location>
        <begin position="187"/>
        <end position="280"/>
    </location>
</feature>
<dbReference type="OrthoDB" id="9776731at2"/>